<dbReference type="Proteomes" id="UP000274756">
    <property type="component" value="Unassembled WGS sequence"/>
</dbReference>
<dbReference type="AlphaFoldDB" id="A0A0N4U5W3"/>
<keyword evidence="3" id="KW-1185">Reference proteome</keyword>
<evidence type="ECO:0000313" key="4">
    <source>
        <dbReference type="WBParaSite" id="DME_0000227001-mRNA-1"/>
    </source>
</evidence>
<reference evidence="4" key="1">
    <citation type="submission" date="2016-04" db="UniProtKB">
        <authorList>
            <consortium name="WormBaseParasite"/>
        </authorList>
    </citation>
    <scope>IDENTIFICATION</scope>
</reference>
<reference evidence="1 3" key="2">
    <citation type="submission" date="2018-11" db="EMBL/GenBank/DDBJ databases">
        <authorList>
            <consortium name="Pathogen Informatics"/>
        </authorList>
    </citation>
    <scope>NUCLEOTIDE SEQUENCE [LARGE SCALE GENOMIC DNA]</scope>
</reference>
<evidence type="ECO:0000313" key="3">
    <source>
        <dbReference type="Proteomes" id="UP000274756"/>
    </source>
</evidence>
<name>A0A0N4U5W3_DRAME</name>
<dbReference type="EMBL" id="UYYG01001156">
    <property type="protein sequence ID" value="VDN56657.1"/>
    <property type="molecule type" value="Genomic_DNA"/>
</dbReference>
<evidence type="ECO:0000313" key="1">
    <source>
        <dbReference type="EMBL" id="VDN56657.1"/>
    </source>
</evidence>
<dbReference type="OrthoDB" id="5952164at2759"/>
<dbReference type="WBParaSite" id="DME_0000227001-mRNA-1">
    <property type="protein sequence ID" value="DME_0000227001-mRNA-1"/>
    <property type="gene ID" value="DME_0000227001"/>
</dbReference>
<evidence type="ECO:0000313" key="2">
    <source>
        <dbReference type="Proteomes" id="UP000038040"/>
    </source>
</evidence>
<dbReference type="Proteomes" id="UP000038040">
    <property type="component" value="Unplaced"/>
</dbReference>
<gene>
    <name evidence="1" type="ORF">DME_LOCUS6630</name>
</gene>
<proteinExistence type="predicted"/>
<organism evidence="2 4">
    <name type="scientific">Dracunculus medinensis</name>
    <name type="common">Guinea worm</name>
    <dbReference type="NCBI Taxonomy" id="318479"/>
    <lineage>
        <taxon>Eukaryota</taxon>
        <taxon>Metazoa</taxon>
        <taxon>Ecdysozoa</taxon>
        <taxon>Nematoda</taxon>
        <taxon>Chromadorea</taxon>
        <taxon>Rhabditida</taxon>
        <taxon>Spirurina</taxon>
        <taxon>Dracunculoidea</taxon>
        <taxon>Dracunculidae</taxon>
        <taxon>Dracunculus</taxon>
    </lineage>
</organism>
<protein>
    <submittedName>
        <fullName evidence="4">Transposase</fullName>
    </submittedName>
</protein>
<accession>A0A0N4U5W3</accession>
<sequence length="83" mass="9685">MQDGRLSDYHGRYTDSTVMRMPELIKHQEGTIYLGLRLFNMPAGSQGHPIRIFNRIVKIKKLYGDKCNESNRSWKKDKNGDDN</sequence>